<name>A1ZC56_MICM2</name>
<dbReference type="EMBL" id="AAWS01000001">
    <property type="protein sequence ID" value="EAY31858.1"/>
    <property type="molecule type" value="Genomic_DNA"/>
</dbReference>
<keyword evidence="2" id="KW-1185">Reference proteome</keyword>
<accession>A1ZC56</accession>
<evidence type="ECO:0000313" key="1">
    <source>
        <dbReference type="EMBL" id="EAY31858.1"/>
    </source>
</evidence>
<sequence length="37" mass="4338">MAQIIYERSLNTCLARVEVGLFDMPVYIGNPRFFEPF</sequence>
<dbReference type="AlphaFoldDB" id="A1ZC56"/>
<dbReference type="Proteomes" id="UP000004095">
    <property type="component" value="Unassembled WGS sequence"/>
</dbReference>
<evidence type="ECO:0000313" key="2">
    <source>
        <dbReference type="Proteomes" id="UP000004095"/>
    </source>
</evidence>
<reference evidence="1 2" key="1">
    <citation type="submission" date="2007-01" db="EMBL/GenBank/DDBJ databases">
        <authorList>
            <person name="Haygood M."/>
            <person name="Podell S."/>
            <person name="Anderson C."/>
            <person name="Hopkinson B."/>
            <person name="Roe K."/>
            <person name="Barbeau K."/>
            <person name="Gaasterland T."/>
            <person name="Ferriera S."/>
            <person name="Johnson J."/>
            <person name="Kravitz S."/>
            <person name="Beeson K."/>
            <person name="Sutton G."/>
            <person name="Rogers Y.-H."/>
            <person name="Friedman R."/>
            <person name="Frazier M."/>
            <person name="Venter J.C."/>
        </authorList>
    </citation>
    <scope>NUCLEOTIDE SEQUENCE [LARGE SCALE GENOMIC DNA]</scope>
    <source>
        <strain evidence="1 2">ATCC 23134</strain>
    </source>
</reference>
<proteinExistence type="predicted"/>
<organism evidence="1 2">
    <name type="scientific">Microscilla marina ATCC 23134</name>
    <dbReference type="NCBI Taxonomy" id="313606"/>
    <lineage>
        <taxon>Bacteria</taxon>
        <taxon>Pseudomonadati</taxon>
        <taxon>Bacteroidota</taxon>
        <taxon>Cytophagia</taxon>
        <taxon>Cytophagales</taxon>
        <taxon>Microscillaceae</taxon>
        <taxon>Microscilla</taxon>
    </lineage>
</organism>
<gene>
    <name evidence="1" type="ORF">M23134_01887</name>
</gene>
<protein>
    <submittedName>
        <fullName evidence="1">Uncharacterized protein</fullName>
    </submittedName>
</protein>
<comment type="caution">
    <text evidence="1">The sequence shown here is derived from an EMBL/GenBank/DDBJ whole genome shotgun (WGS) entry which is preliminary data.</text>
</comment>